<dbReference type="InterPro" id="IPR001322">
    <property type="entry name" value="Lamin_tail_dom"/>
</dbReference>
<gene>
    <name evidence="3" type="ORF">NNL38_09405</name>
</gene>
<name>A0ABY5GBL5_9GAMM</name>
<dbReference type="EMBL" id="CP101508">
    <property type="protein sequence ID" value="UTV26584.1"/>
    <property type="molecule type" value="Genomic_DNA"/>
</dbReference>
<evidence type="ECO:0000313" key="4">
    <source>
        <dbReference type="Proteomes" id="UP001057998"/>
    </source>
</evidence>
<dbReference type="Gene3D" id="3.60.10.10">
    <property type="entry name" value="Endonuclease/exonuclease/phosphatase"/>
    <property type="match status" value="1"/>
</dbReference>
<feature type="chain" id="PRO_5045779059" evidence="1">
    <location>
        <begin position="23"/>
        <end position="1043"/>
    </location>
</feature>
<feature type="domain" description="LTD" evidence="2">
    <location>
        <begin position="10"/>
        <end position="147"/>
    </location>
</feature>
<reference evidence="3" key="1">
    <citation type="submission" date="2022-07" db="EMBL/GenBank/DDBJ databases">
        <title>Genome sequencing of Photobacterium atrarenae GJH2-4.</title>
        <authorList>
            <person name="Park S.-J."/>
        </authorList>
    </citation>
    <scope>NUCLEOTIDE SEQUENCE</scope>
    <source>
        <strain evidence="3">GJH2-4</strain>
    </source>
</reference>
<evidence type="ECO:0000259" key="2">
    <source>
        <dbReference type="PROSITE" id="PS51841"/>
    </source>
</evidence>
<dbReference type="PANTHER" id="PTHR42834">
    <property type="entry name" value="ENDONUCLEASE/EXONUCLEASE/PHOSPHATASE FAMILY PROTEIN (AFU_ORTHOLOGUE AFUA_3G09210)"/>
    <property type="match status" value="1"/>
</dbReference>
<dbReference type="GO" id="GO:0004519">
    <property type="term" value="F:endonuclease activity"/>
    <property type="evidence" value="ECO:0007669"/>
    <property type="project" value="UniProtKB-KW"/>
</dbReference>
<keyword evidence="3" id="KW-0540">Nuclease</keyword>
<accession>A0ABY5GBL5</accession>
<dbReference type="RefSeq" id="WP_255387794.1">
    <property type="nucleotide sequence ID" value="NZ_CP101508.1"/>
</dbReference>
<keyword evidence="1" id="KW-0732">Signal</keyword>
<protein>
    <submittedName>
        <fullName evidence="3">ExeM/NucH family extracellular endonuclease</fullName>
    </submittedName>
</protein>
<keyword evidence="3" id="KW-0378">Hydrolase</keyword>
<dbReference type="PANTHER" id="PTHR42834:SF1">
    <property type="entry name" value="ENDONUCLEASE_EXONUCLEASE_PHOSPHATASE FAMILY PROTEIN (AFU_ORTHOLOGUE AFUA_3G09210)"/>
    <property type="match status" value="1"/>
</dbReference>
<dbReference type="SUPFAM" id="SSF56219">
    <property type="entry name" value="DNase I-like"/>
    <property type="match status" value="1"/>
</dbReference>
<feature type="signal peptide" evidence="1">
    <location>
        <begin position="1"/>
        <end position="22"/>
    </location>
</feature>
<organism evidence="3 4">
    <name type="scientific">Photobacterium atrarenae</name>
    <dbReference type="NCBI Taxonomy" id="865757"/>
    <lineage>
        <taxon>Bacteria</taxon>
        <taxon>Pseudomonadati</taxon>
        <taxon>Pseudomonadota</taxon>
        <taxon>Gammaproteobacteria</taxon>
        <taxon>Vibrionales</taxon>
        <taxon>Vibrionaceae</taxon>
        <taxon>Photobacterium</taxon>
    </lineage>
</organism>
<dbReference type="PROSITE" id="PS51841">
    <property type="entry name" value="LTD"/>
    <property type="match status" value="1"/>
</dbReference>
<sequence length="1043" mass="114067">MNKKITFLSAAIATALSAPALADINDIIISEYVEGSSNNRAIELTNLGTTDYAFDGTIALYYDNGKYTNAIQDKDGNPILKNVIIPAQKSVVIIHGDASQALKDAVTSNNSNTVPSGNWTQSGHNSLNFNGDDAVLLANTNDTSQVHDIIGVKGSYWGADRTLRRLKTATMPSATYKGSDWARSDVDDFSGLGDPTLSEQPPIPTPCTDANGKFETKAIGEVQGTGFRSPLLADGKFVSDNEYQIEGVVSAVGTSLMQGFYLYSSDGNELTSDGVFVATDSYVDENLVGQTVCVIGQVEEAGGLTQILPTDAQWEVIGAGTVPSAVDLTRISADGDNFRATLERFEGMKVRLPQDMDSSEDGAQDMRVSRAFSYDFDSKRNNMVLAYKRPNMQPNQQHVAGSVESQLQASQNQNYRLFVDSDKEPQSGKIPYYPGFNTKPHENYIRVNDSIVGLEGMLTYKEDEFRLVPTNNINSDNITHNTPRTSSPKLNDDTTFEQFPIRIATQNVLNFFNSPYGGAENQHGDNRGAESEIEYTKQKDKIVEAIYGLDADIIGLMEIENNGFGDFSAITELVNAINAKYTEEDYSDRHGKESIENKYVFVGFDSDGNTVLDELDSVGGDAIASGLLYRPSKVTLEFSKVIPMPYQKAPMITDENGAAIVDGKGEVRESGKNYQRDTVAATFWVNHTGKKLTVAVNHLKSKGSTCWEDWQGWEKWDNFDPTEDDVKDDDFQGSCENFRVAAAVQLGKEMTKMGGDQVIMGDMNSYAQEDPMLVLTTIPTGKTVKAARDTFIGYKPQFGENGAVITDSYGYLNAVAMKDKEHGRSSWSYSYNDEIGSLDHVLITKTLEKKLLDATDWHINAAESPLFDYSEKHKGSAADKLYKADAFRSSDHDSAIIALGYGYGETEGERVILPSKSGRIEVAYPVKGATAGQVAKISFSPEPEDMANVALPSVTLTENGDQTVMFDVNGIEPGEYTVTMTLENPLTKAAVEESTRTMQVTVIKRDSLTPKTTVEPYDGSGGSFSLFGLLSMLGLGFLRRNKR</sequence>
<evidence type="ECO:0000313" key="3">
    <source>
        <dbReference type="EMBL" id="UTV26584.1"/>
    </source>
</evidence>
<keyword evidence="3" id="KW-0255">Endonuclease</keyword>
<dbReference type="Proteomes" id="UP001057998">
    <property type="component" value="Chromosome 1"/>
</dbReference>
<dbReference type="InterPro" id="IPR047971">
    <property type="entry name" value="ExeM-like"/>
</dbReference>
<dbReference type="CDD" id="cd04486">
    <property type="entry name" value="YhcR_OBF_like"/>
    <property type="match status" value="1"/>
</dbReference>
<keyword evidence="4" id="KW-1185">Reference proteome</keyword>
<dbReference type="NCBIfam" id="NF033681">
    <property type="entry name" value="ExeM_NucH_DNase"/>
    <property type="match status" value="1"/>
</dbReference>
<evidence type="ECO:0000256" key="1">
    <source>
        <dbReference type="SAM" id="SignalP"/>
    </source>
</evidence>
<proteinExistence type="predicted"/>
<dbReference type="InterPro" id="IPR036691">
    <property type="entry name" value="Endo/exonu/phosph_ase_sf"/>
</dbReference>